<gene>
    <name evidence="1" type="ORF">O6H91_07G100000</name>
</gene>
<sequence>MSSRHPEIVWAQHSDKVYLTVALPDAKNPKVKLEPEGKFIFSASAGPEDYLYVTELDLYDKVNVEASKISVGPRHIFIVIQKGEKVWWKRLLKSEGRTPPYIKVDWDRWVDEDDNEEQETSKFDNFDLGGMDDFSKFGAGGEADDDDEELAESEPEPQSKPVEEPEIHA</sequence>
<evidence type="ECO:0000313" key="1">
    <source>
        <dbReference type="EMBL" id="KAJ7550420.1"/>
    </source>
</evidence>
<reference evidence="2" key="1">
    <citation type="journal article" date="2024" name="Proc. Natl. Acad. Sci. U.S.A.">
        <title>Extraordinary preservation of gene collinearity over three hundred million years revealed in homosporous lycophytes.</title>
        <authorList>
            <person name="Li C."/>
            <person name="Wickell D."/>
            <person name="Kuo L.Y."/>
            <person name="Chen X."/>
            <person name="Nie B."/>
            <person name="Liao X."/>
            <person name="Peng D."/>
            <person name="Ji J."/>
            <person name="Jenkins J."/>
            <person name="Williams M."/>
            <person name="Shu S."/>
            <person name="Plott C."/>
            <person name="Barry K."/>
            <person name="Rajasekar S."/>
            <person name="Grimwood J."/>
            <person name="Han X."/>
            <person name="Sun S."/>
            <person name="Hou Z."/>
            <person name="He W."/>
            <person name="Dai G."/>
            <person name="Sun C."/>
            <person name="Schmutz J."/>
            <person name="Leebens-Mack J.H."/>
            <person name="Li F.W."/>
            <person name="Wang L."/>
        </authorList>
    </citation>
    <scope>NUCLEOTIDE SEQUENCE [LARGE SCALE GENOMIC DNA]</scope>
    <source>
        <strain evidence="2">cv. PW_Plant_1</strain>
    </source>
</reference>
<proteinExistence type="predicted"/>
<dbReference type="Proteomes" id="UP001162992">
    <property type="component" value="Chromosome 7"/>
</dbReference>
<comment type="caution">
    <text evidence="1">The sequence shown here is derived from an EMBL/GenBank/DDBJ whole genome shotgun (WGS) entry which is preliminary data.</text>
</comment>
<name>A0ACC2D895_DIPCM</name>
<keyword evidence="2" id="KW-1185">Reference proteome</keyword>
<accession>A0ACC2D895</accession>
<protein>
    <submittedName>
        <fullName evidence="1">Uncharacterized protein</fullName>
    </submittedName>
</protein>
<evidence type="ECO:0000313" key="2">
    <source>
        <dbReference type="Proteomes" id="UP001162992"/>
    </source>
</evidence>
<organism evidence="1 2">
    <name type="scientific">Diphasiastrum complanatum</name>
    <name type="common">Issler's clubmoss</name>
    <name type="synonym">Lycopodium complanatum</name>
    <dbReference type="NCBI Taxonomy" id="34168"/>
    <lineage>
        <taxon>Eukaryota</taxon>
        <taxon>Viridiplantae</taxon>
        <taxon>Streptophyta</taxon>
        <taxon>Embryophyta</taxon>
        <taxon>Tracheophyta</taxon>
        <taxon>Lycopodiopsida</taxon>
        <taxon>Lycopodiales</taxon>
        <taxon>Lycopodiaceae</taxon>
        <taxon>Lycopodioideae</taxon>
        <taxon>Diphasiastrum</taxon>
    </lineage>
</organism>
<dbReference type="EMBL" id="CM055098">
    <property type="protein sequence ID" value="KAJ7550420.1"/>
    <property type="molecule type" value="Genomic_DNA"/>
</dbReference>